<keyword evidence="4 6" id="KW-0501">Molybdenum cofactor biosynthesis</keyword>
<dbReference type="GO" id="GO:0061799">
    <property type="term" value="F:cyclic pyranopterin monophosphate synthase activity"/>
    <property type="evidence" value="ECO:0007669"/>
    <property type="project" value="UniProtKB-UniRule"/>
</dbReference>
<feature type="binding site" evidence="6">
    <location>
        <begin position="75"/>
        <end position="77"/>
    </location>
    <ligand>
        <name>substrate</name>
    </ligand>
</feature>
<dbReference type="InterPro" id="IPR050105">
    <property type="entry name" value="MoCo_biosynth_MoaA/MoaC"/>
</dbReference>
<comment type="catalytic activity">
    <reaction evidence="1 6">
        <text>(8S)-3',8-cyclo-7,8-dihydroguanosine 5'-triphosphate = cyclic pyranopterin phosphate + diphosphate</text>
        <dbReference type="Rhea" id="RHEA:49580"/>
        <dbReference type="ChEBI" id="CHEBI:33019"/>
        <dbReference type="ChEBI" id="CHEBI:59648"/>
        <dbReference type="ChEBI" id="CHEBI:131766"/>
        <dbReference type="EC" id="4.6.1.17"/>
    </reaction>
</comment>
<feature type="active site" evidence="6">
    <location>
        <position position="130"/>
    </location>
</feature>
<sequence length="167" mass="18644">MSDFTHFNEQGRARMVDISEKNESERTALARSSVKVTEEIYEKITGNEIKKGDVLAVAQVAGIMAAKKTSDWIPMCHPLQLKGIDISFEWMVENNTYELQIEAFVKTKGSTGVEMEALTAASATALTIYDMCKAIDKGMIIGQTYLLEKKGGKSGDYYRSERRNSNE</sequence>
<dbReference type="Gene3D" id="3.30.70.640">
    <property type="entry name" value="Molybdopterin cofactor biosynthesis C (MoaC) domain"/>
    <property type="match status" value="1"/>
</dbReference>
<comment type="subunit">
    <text evidence="6">Homohexamer; trimer of dimers.</text>
</comment>
<dbReference type="PANTHER" id="PTHR22960:SF29">
    <property type="entry name" value="CYCLIC PYRANOPTERIN MONOPHOSPHATE SYNTHASE"/>
    <property type="match status" value="1"/>
</dbReference>
<feature type="domain" description="Molybdopterin cofactor biosynthesis C (MoaC)" evidence="7">
    <location>
        <begin position="15"/>
        <end position="152"/>
    </location>
</feature>
<evidence type="ECO:0000256" key="4">
    <source>
        <dbReference type="ARBA" id="ARBA00023150"/>
    </source>
</evidence>
<keyword evidence="5 6" id="KW-0456">Lyase</keyword>
<dbReference type="AlphaFoldDB" id="A0A2A2I6P5"/>
<evidence type="ECO:0000256" key="1">
    <source>
        <dbReference type="ARBA" id="ARBA00001637"/>
    </source>
</evidence>
<accession>A0A2A2I6P5</accession>
<evidence type="ECO:0000256" key="2">
    <source>
        <dbReference type="ARBA" id="ARBA00005046"/>
    </source>
</evidence>
<dbReference type="CDD" id="cd01420">
    <property type="entry name" value="MoaC_PE"/>
    <property type="match status" value="1"/>
</dbReference>
<keyword evidence="9" id="KW-1185">Reference proteome</keyword>
<dbReference type="UniPathway" id="UPA00344"/>
<dbReference type="OrthoDB" id="9794429at2"/>
<name>A0A2A2I6P5_9BACI</name>
<reference evidence="8 9" key="1">
    <citation type="submission" date="2017-08" db="EMBL/GenBank/DDBJ databases">
        <title>Virgibacillus indicus sp. nov. and Virgibacillus profoundi sp. nov, two moderately halophilic bacteria isolated from marine sediment by using the Microfluidic Streak Plate.</title>
        <authorList>
            <person name="Xu B."/>
            <person name="Hu B."/>
            <person name="Wang J."/>
            <person name="Zhu Y."/>
            <person name="Huang L."/>
            <person name="Du W."/>
            <person name="Huang Y."/>
        </authorList>
    </citation>
    <scope>NUCLEOTIDE SEQUENCE [LARGE SCALE GENOMIC DNA]</scope>
    <source>
        <strain evidence="8 9">IO3-P3-H5</strain>
    </source>
</reference>
<dbReference type="GO" id="GO:0006777">
    <property type="term" value="P:Mo-molybdopterin cofactor biosynthetic process"/>
    <property type="evidence" value="ECO:0007669"/>
    <property type="project" value="UniProtKB-UniRule"/>
</dbReference>
<dbReference type="SUPFAM" id="SSF55040">
    <property type="entry name" value="Molybdenum cofactor biosynthesis protein C, MoaC"/>
    <property type="match status" value="1"/>
</dbReference>
<evidence type="ECO:0000313" key="8">
    <source>
        <dbReference type="EMBL" id="PAV27681.1"/>
    </source>
</evidence>
<dbReference type="InterPro" id="IPR023045">
    <property type="entry name" value="MoaC"/>
</dbReference>
<evidence type="ECO:0000256" key="5">
    <source>
        <dbReference type="ARBA" id="ARBA00023239"/>
    </source>
</evidence>
<evidence type="ECO:0000313" key="9">
    <source>
        <dbReference type="Proteomes" id="UP000218887"/>
    </source>
</evidence>
<comment type="caution">
    <text evidence="8">The sequence shown here is derived from an EMBL/GenBank/DDBJ whole genome shotgun (WGS) entry which is preliminary data.</text>
</comment>
<dbReference type="PANTHER" id="PTHR22960">
    <property type="entry name" value="MOLYBDOPTERIN COFACTOR SYNTHESIS PROTEIN A"/>
    <property type="match status" value="1"/>
</dbReference>
<comment type="pathway">
    <text evidence="2 6">Cofactor biosynthesis; molybdopterin biosynthesis.</text>
</comment>
<dbReference type="InterPro" id="IPR047594">
    <property type="entry name" value="MoaC_bact/euk"/>
</dbReference>
<comment type="similarity">
    <text evidence="6">Belongs to the MoaC family.</text>
</comment>
<feature type="binding site" evidence="6">
    <location>
        <begin position="115"/>
        <end position="116"/>
    </location>
    <ligand>
        <name>substrate</name>
    </ligand>
</feature>
<proteinExistence type="inferred from homology"/>
<protein>
    <recommendedName>
        <fullName evidence="3 6">Cyclic pyranopterin monophosphate synthase</fullName>
        <ecNumber evidence="3 6">4.6.1.17</ecNumber>
    </recommendedName>
    <alternativeName>
        <fullName evidence="6">Molybdenum cofactor biosynthesis protein C</fullName>
    </alternativeName>
</protein>
<dbReference type="NCBIfam" id="TIGR00581">
    <property type="entry name" value="moaC"/>
    <property type="match status" value="1"/>
</dbReference>
<comment type="function">
    <text evidence="6">Catalyzes the conversion of (8S)-3',8-cyclo-7,8-dihydroguanosine 5'-triphosphate to cyclic pyranopterin monophosphate (cPMP).</text>
</comment>
<gene>
    <name evidence="6 8" type="primary">moaC</name>
    <name evidence="8" type="ORF">CIL05_20740</name>
</gene>
<dbReference type="Proteomes" id="UP000218887">
    <property type="component" value="Unassembled WGS sequence"/>
</dbReference>
<dbReference type="HAMAP" id="MF_01224_B">
    <property type="entry name" value="MoaC_B"/>
    <property type="match status" value="1"/>
</dbReference>
<dbReference type="RefSeq" id="WP_095657452.1">
    <property type="nucleotide sequence ID" value="NZ_NPOA01000023.1"/>
</dbReference>
<evidence type="ECO:0000256" key="6">
    <source>
        <dbReference type="HAMAP-Rule" id="MF_01224"/>
    </source>
</evidence>
<dbReference type="InterPro" id="IPR002820">
    <property type="entry name" value="Mopterin_CF_biosynth-C_dom"/>
</dbReference>
<dbReference type="EC" id="4.6.1.17" evidence="3 6"/>
<dbReference type="EMBL" id="NPOA01000023">
    <property type="protein sequence ID" value="PAV27681.1"/>
    <property type="molecule type" value="Genomic_DNA"/>
</dbReference>
<dbReference type="Pfam" id="PF01967">
    <property type="entry name" value="MoaC"/>
    <property type="match status" value="1"/>
</dbReference>
<evidence type="ECO:0000259" key="7">
    <source>
        <dbReference type="Pfam" id="PF01967"/>
    </source>
</evidence>
<dbReference type="NCBIfam" id="NF006870">
    <property type="entry name" value="PRK09364.1"/>
    <property type="match status" value="1"/>
</dbReference>
<dbReference type="InterPro" id="IPR036522">
    <property type="entry name" value="MoaC_sf"/>
</dbReference>
<evidence type="ECO:0000256" key="3">
    <source>
        <dbReference type="ARBA" id="ARBA00012575"/>
    </source>
</evidence>
<organism evidence="8 9">
    <name type="scientific">Virgibacillus profundi</name>
    <dbReference type="NCBI Taxonomy" id="2024555"/>
    <lineage>
        <taxon>Bacteria</taxon>
        <taxon>Bacillati</taxon>
        <taxon>Bacillota</taxon>
        <taxon>Bacilli</taxon>
        <taxon>Bacillales</taxon>
        <taxon>Bacillaceae</taxon>
        <taxon>Virgibacillus</taxon>
    </lineage>
</organism>